<evidence type="ECO:0000256" key="1">
    <source>
        <dbReference type="ARBA" id="ARBA00040365"/>
    </source>
</evidence>
<reference evidence="5" key="1">
    <citation type="submission" date="2022-01" db="EMBL/GenBank/DDBJ databases">
        <authorList>
            <person name="King R."/>
        </authorList>
    </citation>
    <scope>NUCLEOTIDE SEQUENCE</scope>
</reference>
<gene>
    <name evidence="5" type="ORF">CHIRRI_LOCUS3884</name>
</gene>
<feature type="coiled-coil region" evidence="2">
    <location>
        <begin position="425"/>
        <end position="472"/>
    </location>
</feature>
<dbReference type="OrthoDB" id="195015at2759"/>
<protein>
    <recommendedName>
        <fullName evidence="1">G patch domain-containing protein 4</fullName>
    </recommendedName>
</protein>
<feature type="compositionally biased region" description="Polar residues" evidence="3">
    <location>
        <begin position="260"/>
        <end position="278"/>
    </location>
</feature>
<dbReference type="SMART" id="SM00443">
    <property type="entry name" value="G_patch"/>
    <property type="match status" value="1"/>
</dbReference>
<dbReference type="InterPro" id="IPR050656">
    <property type="entry name" value="PINX1"/>
</dbReference>
<feature type="region of interest" description="Disordered" evidence="3">
    <location>
        <begin position="260"/>
        <end position="298"/>
    </location>
</feature>
<dbReference type="EMBL" id="OU895877">
    <property type="protein sequence ID" value="CAH1715444.1"/>
    <property type="molecule type" value="Genomic_DNA"/>
</dbReference>
<feature type="domain" description="G-patch" evidence="4">
    <location>
        <begin position="1"/>
        <end position="46"/>
    </location>
</feature>
<evidence type="ECO:0000256" key="2">
    <source>
        <dbReference type="SAM" id="Coils"/>
    </source>
</evidence>
<dbReference type="PANTHER" id="PTHR23149">
    <property type="entry name" value="G PATCH DOMAIN CONTAINING PROTEIN"/>
    <property type="match status" value="1"/>
</dbReference>
<sequence>MNFGKKIMERYGYKEGDGLGKNQNGIVEPIKANFKFDNTGLGDKGPVKEDHWWERVFNEASTNVNVTKSEKGEIGIDLTDKDGVEITNKSYSLKKLKNANSKLQYGNFLKSATLLANKGEEKEIEGHLKTEDIEIKPFQVLSDAELLKACEFRTAHKGARHGLKLSGKLQRIAEQEKVLLEKMKTNRSEVFKQPSETSTSTKARKRGFDLNSSKDDSSDDEKKLPINLDRNIAVSKTKKKKERKTVNELADQILSFALDKSQSQESIQTSTKNQSIVHQDTPIKKRKKELRSSKKESNDLNKIVEDIEQIDEARLKRKKKKKSKKENNLLDDDETMSDVAKESIIKPKRVKINDDSAAEASISSDDDIDKINEIHHIHLNNSKVSSNELRNKNYESSSRKKKKKKVKTKASLISDDSWKITHKKMDKYEAKKLKLKSKQEKLAKEEPKMLSKKAKKKQLKAAKKEFALLTDTVITEMSSVL</sequence>
<accession>A0A9P0NBP2</accession>
<reference evidence="5" key="2">
    <citation type="submission" date="2022-10" db="EMBL/GenBank/DDBJ databases">
        <authorList>
            <consortium name="ENA_rothamsted_submissions"/>
            <consortium name="culmorum"/>
            <person name="King R."/>
        </authorList>
    </citation>
    <scope>NUCLEOTIDE SEQUENCE</scope>
</reference>
<feature type="compositionally biased region" description="Basic and acidic residues" evidence="3">
    <location>
        <begin position="206"/>
        <end position="223"/>
    </location>
</feature>
<dbReference type="AlphaFoldDB" id="A0A9P0NBP2"/>
<evidence type="ECO:0000256" key="3">
    <source>
        <dbReference type="SAM" id="MobiDB-lite"/>
    </source>
</evidence>
<evidence type="ECO:0000259" key="4">
    <source>
        <dbReference type="PROSITE" id="PS50174"/>
    </source>
</evidence>
<dbReference type="GO" id="GO:0003676">
    <property type="term" value="F:nucleic acid binding"/>
    <property type="evidence" value="ECO:0007669"/>
    <property type="project" value="InterPro"/>
</dbReference>
<dbReference type="InterPro" id="IPR000467">
    <property type="entry name" value="G_patch_dom"/>
</dbReference>
<dbReference type="PROSITE" id="PS50174">
    <property type="entry name" value="G_PATCH"/>
    <property type="match status" value="1"/>
</dbReference>
<feature type="region of interest" description="Disordered" evidence="3">
    <location>
        <begin position="185"/>
        <end position="223"/>
    </location>
</feature>
<name>A0A9P0NBP2_9DIPT</name>
<proteinExistence type="predicted"/>
<feature type="compositionally biased region" description="Basic residues" evidence="3">
    <location>
        <begin position="399"/>
        <end position="408"/>
    </location>
</feature>
<organism evidence="5 6">
    <name type="scientific">Chironomus riparius</name>
    <dbReference type="NCBI Taxonomy" id="315576"/>
    <lineage>
        <taxon>Eukaryota</taxon>
        <taxon>Metazoa</taxon>
        <taxon>Ecdysozoa</taxon>
        <taxon>Arthropoda</taxon>
        <taxon>Hexapoda</taxon>
        <taxon>Insecta</taxon>
        <taxon>Pterygota</taxon>
        <taxon>Neoptera</taxon>
        <taxon>Endopterygota</taxon>
        <taxon>Diptera</taxon>
        <taxon>Nematocera</taxon>
        <taxon>Chironomoidea</taxon>
        <taxon>Chironomidae</taxon>
        <taxon>Chironominae</taxon>
        <taxon>Chironomus</taxon>
    </lineage>
</organism>
<feature type="region of interest" description="Disordered" evidence="3">
    <location>
        <begin position="316"/>
        <end position="337"/>
    </location>
</feature>
<dbReference type="PANTHER" id="PTHR23149:SF9">
    <property type="entry name" value="G PATCH DOMAIN-CONTAINING PROTEIN 4"/>
    <property type="match status" value="1"/>
</dbReference>
<keyword evidence="2" id="KW-0175">Coiled coil</keyword>
<dbReference type="Pfam" id="PF01585">
    <property type="entry name" value="G-patch"/>
    <property type="match status" value="1"/>
</dbReference>
<feature type="region of interest" description="Disordered" evidence="3">
    <location>
        <begin position="382"/>
        <end position="408"/>
    </location>
</feature>
<dbReference type="Proteomes" id="UP001153620">
    <property type="component" value="Chromosome 1"/>
</dbReference>
<dbReference type="GO" id="GO:0005730">
    <property type="term" value="C:nucleolus"/>
    <property type="evidence" value="ECO:0007669"/>
    <property type="project" value="TreeGrafter"/>
</dbReference>
<keyword evidence="6" id="KW-1185">Reference proteome</keyword>
<evidence type="ECO:0000313" key="5">
    <source>
        <dbReference type="EMBL" id="CAH1715444.1"/>
    </source>
</evidence>
<evidence type="ECO:0000313" key="6">
    <source>
        <dbReference type="Proteomes" id="UP001153620"/>
    </source>
</evidence>